<accession>A0ABT3PBL1</accession>
<comment type="caution">
    <text evidence="1">The sequence shown here is derived from an EMBL/GenBank/DDBJ whole genome shotgun (WGS) entry which is preliminary data.</text>
</comment>
<dbReference type="EMBL" id="JAPFRD010000013">
    <property type="protein sequence ID" value="MCW8109965.1"/>
    <property type="molecule type" value="Genomic_DNA"/>
</dbReference>
<reference evidence="1" key="1">
    <citation type="submission" date="2022-11" db="EMBL/GenBank/DDBJ databases">
        <title>Alteromonas sp. nov., isolated from sea water of the Qingdao.</title>
        <authorList>
            <person name="Wang Q."/>
        </authorList>
    </citation>
    <scope>NUCLEOTIDE SEQUENCE</scope>
    <source>
        <strain evidence="1">ASW11-7</strain>
    </source>
</reference>
<keyword evidence="2" id="KW-1185">Reference proteome</keyword>
<dbReference type="SUPFAM" id="SSF52540">
    <property type="entry name" value="P-loop containing nucleoside triphosphate hydrolases"/>
    <property type="match status" value="1"/>
</dbReference>
<dbReference type="RefSeq" id="WP_265618856.1">
    <property type="nucleotide sequence ID" value="NZ_JAPFRD010000013.1"/>
</dbReference>
<gene>
    <name evidence="1" type="ORF">OPS25_15775</name>
</gene>
<evidence type="ECO:0000313" key="1">
    <source>
        <dbReference type="EMBL" id="MCW8109965.1"/>
    </source>
</evidence>
<dbReference type="Gene3D" id="3.40.50.300">
    <property type="entry name" value="P-loop containing nucleotide triphosphate hydrolases"/>
    <property type="match status" value="1"/>
</dbReference>
<evidence type="ECO:0000313" key="2">
    <source>
        <dbReference type="Proteomes" id="UP001142810"/>
    </source>
</evidence>
<organism evidence="1 2">
    <name type="scientific">Alteromonas aquimaris</name>
    <dbReference type="NCBI Taxonomy" id="2998417"/>
    <lineage>
        <taxon>Bacteria</taxon>
        <taxon>Pseudomonadati</taxon>
        <taxon>Pseudomonadota</taxon>
        <taxon>Gammaproteobacteria</taxon>
        <taxon>Alteromonadales</taxon>
        <taxon>Alteromonadaceae</taxon>
        <taxon>Alteromonas/Salinimonas group</taxon>
        <taxon>Alteromonas</taxon>
    </lineage>
</organism>
<dbReference type="InterPro" id="IPR027417">
    <property type="entry name" value="P-loop_NTPase"/>
</dbReference>
<dbReference type="Proteomes" id="UP001142810">
    <property type="component" value="Unassembled WGS sequence"/>
</dbReference>
<sequence>MSDRLTHLTVHPHLWRASYKTSSENKARIPSGFTLLDSALGGGWPQAGLIRLRTLQGIGEVELFLTLLQHMCHPHLLVFINPPGRIQASWLIKYKIEPDDVVFLTGTHEQNLWAAEQCLKNDACQIVLVWSGQPLSLTQARRLQVNAKQHQSVCILFEYQHVLRQSLPLELDLSLIREQAAVTLNIEKQLGGWPRVGLQLTYSPIPSNNSILSAFTRYAQTYSKHEQVS</sequence>
<proteinExistence type="predicted"/>
<name>A0ABT3PBL1_9ALTE</name>
<protein>
    <submittedName>
        <fullName evidence="1">Recombinase RecA</fullName>
    </submittedName>
</protein>